<feature type="domain" description="HTH cro/C1-type" evidence="1">
    <location>
        <begin position="14"/>
        <end position="59"/>
    </location>
</feature>
<dbReference type="Pfam" id="PF13443">
    <property type="entry name" value="HTH_26"/>
    <property type="match status" value="1"/>
</dbReference>
<accession>A0A6P1EA51</accession>
<dbReference type="Proteomes" id="UP000465035">
    <property type="component" value="Chromosome"/>
</dbReference>
<evidence type="ECO:0000313" key="3">
    <source>
        <dbReference type="Proteomes" id="UP000465035"/>
    </source>
</evidence>
<name>A0A6P1EA51_LENHI</name>
<proteinExistence type="predicted"/>
<protein>
    <submittedName>
        <fullName evidence="2">Helix-turn-helix domain-containing protein</fullName>
    </submittedName>
</protein>
<organism evidence="2 3">
    <name type="scientific">Lentilactobacillus hilgardii</name>
    <name type="common">Lactobacillus hilgardii</name>
    <dbReference type="NCBI Taxonomy" id="1588"/>
    <lineage>
        <taxon>Bacteria</taxon>
        <taxon>Bacillati</taxon>
        <taxon>Bacillota</taxon>
        <taxon>Bacilli</taxon>
        <taxon>Lactobacillales</taxon>
        <taxon>Lactobacillaceae</taxon>
        <taxon>Lentilactobacillus</taxon>
    </lineage>
</organism>
<dbReference type="PROSITE" id="PS50943">
    <property type="entry name" value="HTH_CROC1"/>
    <property type="match status" value="1"/>
</dbReference>
<dbReference type="EMBL" id="CP047121">
    <property type="protein sequence ID" value="QHB52485.1"/>
    <property type="molecule type" value="Genomic_DNA"/>
</dbReference>
<dbReference type="AlphaFoldDB" id="A0A6P1EA51"/>
<reference evidence="2 3" key="1">
    <citation type="submission" date="2019-12" db="EMBL/GenBank/DDBJ databases">
        <title>Lactobacillus hilgardii FLUB.</title>
        <authorList>
            <person name="Gustaw K."/>
        </authorList>
    </citation>
    <scope>NUCLEOTIDE SEQUENCE [LARGE SCALE GENOMIC DNA]</scope>
    <source>
        <strain evidence="2 3">FLUB</strain>
    </source>
</reference>
<evidence type="ECO:0000259" key="1">
    <source>
        <dbReference type="PROSITE" id="PS50943"/>
    </source>
</evidence>
<evidence type="ECO:0000313" key="2">
    <source>
        <dbReference type="EMBL" id="QHB52485.1"/>
    </source>
</evidence>
<dbReference type="SUPFAM" id="SSF47413">
    <property type="entry name" value="lambda repressor-like DNA-binding domains"/>
    <property type="match status" value="1"/>
</dbReference>
<dbReference type="CDD" id="cd00093">
    <property type="entry name" value="HTH_XRE"/>
    <property type="match status" value="1"/>
</dbReference>
<sequence>MSIYSNVKHYAYLKQLSIAEIERQVGFSNGSISKWKSSQPSALSLQRIAKHLDVTIDDLINDHSNEEHPKLRKISTVDLIKELSKRKEARLLRGGIYAEAKLQGKYSQRDIELPANYWILLINDSFQLDSN</sequence>
<dbReference type="Gene3D" id="1.10.260.40">
    <property type="entry name" value="lambda repressor-like DNA-binding domains"/>
    <property type="match status" value="1"/>
</dbReference>
<dbReference type="InterPro" id="IPR001387">
    <property type="entry name" value="Cro/C1-type_HTH"/>
</dbReference>
<dbReference type="InterPro" id="IPR010982">
    <property type="entry name" value="Lambda_DNA-bd_dom_sf"/>
</dbReference>
<dbReference type="GO" id="GO:0003677">
    <property type="term" value="F:DNA binding"/>
    <property type="evidence" value="ECO:0007669"/>
    <property type="project" value="InterPro"/>
</dbReference>
<dbReference type="SMART" id="SM00530">
    <property type="entry name" value="HTH_XRE"/>
    <property type="match status" value="1"/>
</dbReference>
<gene>
    <name evidence="2" type="ORF">GQR93_09900</name>
</gene>
<dbReference type="GeneID" id="69058679"/>
<dbReference type="RefSeq" id="WP_159298785.1">
    <property type="nucleotide sequence ID" value="NZ_CP047121.1"/>
</dbReference>